<reference evidence="1" key="1">
    <citation type="submission" date="2020-07" db="EMBL/GenBank/DDBJ databases">
        <title>The High-quality genome of the commercially important snow crab, Chionoecetes opilio.</title>
        <authorList>
            <person name="Jeong J.-H."/>
            <person name="Ryu S."/>
        </authorList>
    </citation>
    <scope>NUCLEOTIDE SEQUENCE</scope>
    <source>
        <strain evidence="1">MADBK_172401_WGS</strain>
        <tissue evidence="1">Digestive gland</tissue>
    </source>
</reference>
<dbReference type="EMBL" id="JACEEZ010000143">
    <property type="protein sequence ID" value="KAG0730495.1"/>
    <property type="molecule type" value="Genomic_DNA"/>
</dbReference>
<sequence>MQDFNLDLTKNEEQRQFLLKVMEEHQRKYPMPESPQCLSLQTLFFERIEHFDRTSREVSRVLRVGGRFVCVSLLQEHILQHILEWFPKNGWMVRVCRCEEAEKSQFEAGHFSLPVFVVVCTKFKKMPNFKPVLEVQLDGDSSPQRVQCAQELLERVKELQQYALLRHTMHTKSVAGEATNVQLCDPASGAARYTLHVVDSKQSSRPLKFAVFIVPLGREREWLFGSVQGREQLSESAGAARLLVAHLHRCDGPPRTLHQIQDELSPKVMELAPQRLPARTKVPFLSVGEGMGQVQEVSRGHSGHSGTFVVEDIHPPDAPPIRRLVFLDNQGIVQSEARILPGESWVYVVLLRT</sequence>
<gene>
    <name evidence="1" type="primary">mettl13_1</name>
    <name evidence="1" type="ORF">GWK47_028149</name>
</gene>
<keyword evidence="1" id="KW-0808">Transferase</keyword>
<accession>A0A8J4YNU0</accession>
<dbReference type="Gene3D" id="3.40.50.150">
    <property type="entry name" value="Vaccinia Virus protein VP39"/>
    <property type="match status" value="1"/>
</dbReference>
<organism evidence="1 2">
    <name type="scientific">Chionoecetes opilio</name>
    <name type="common">Atlantic snow crab</name>
    <name type="synonym">Cancer opilio</name>
    <dbReference type="NCBI Taxonomy" id="41210"/>
    <lineage>
        <taxon>Eukaryota</taxon>
        <taxon>Metazoa</taxon>
        <taxon>Ecdysozoa</taxon>
        <taxon>Arthropoda</taxon>
        <taxon>Crustacea</taxon>
        <taxon>Multicrustacea</taxon>
        <taxon>Malacostraca</taxon>
        <taxon>Eumalacostraca</taxon>
        <taxon>Eucarida</taxon>
        <taxon>Decapoda</taxon>
        <taxon>Pleocyemata</taxon>
        <taxon>Brachyura</taxon>
        <taxon>Eubrachyura</taxon>
        <taxon>Majoidea</taxon>
        <taxon>Majidae</taxon>
        <taxon>Chionoecetes</taxon>
    </lineage>
</organism>
<comment type="caution">
    <text evidence="1">The sequence shown here is derived from an EMBL/GenBank/DDBJ whole genome shotgun (WGS) entry which is preliminary data.</text>
</comment>
<dbReference type="SUPFAM" id="SSF53335">
    <property type="entry name" value="S-adenosyl-L-methionine-dependent methyltransferases"/>
    <property type="match status" value="1"/>
</dbReference>
<dbReference type="InterPro" id="IPR029063">
    <property type="entry name" value="SAM-dependent_MTases_sf"/>
</dbReference>
<name>A0A8J4YNU0_CHIOP</name>
<dbReference type="GO" id="GO:0032259">
    <property type="term" value="P:methylation"/>
    <property type="evidence" value="ECO:0007669"/>
    <property type="project" value="UniProtKB-KW"/>
</dbReference>
<protein>
    <submittedName>
        <fullName evidence="1">Methyltransferase-like protein 13</fullName>
    </submittedName>
</protein>
<keyword evidence="2" id="KW-1185">Reference proteome</keyword>
<evidence type="ECO:0000313" key="1">
    <source>
        <dbReference type="EMBL" id="KAG0730495.1"/>
    </source>
</evidence>
<evidence type="ECO:0000313" key="2">
    <source>
        <dbReference type="Proteomes" id="UP000770661"/>
    </source>
</evidence>
<dbReference type="Proteomes" id="UP000770661">
    <property type="component" value="Unassembled WGS sequence"/>
</dbReference>
<dbReference type="OrthoDB" id="411785at2759"/>
<proteinExistence type="predicted"/>
<dbReference type="GO" id="GO:0008168">
    <property type="term" value="F:methyltransferase activity"/>
    <property type="evidence" value="ECO:0007669"/>
    <property type="project" value="UniProtKB-KW"/>
</dbReference>
<dbReference type="AlphaFoldDB" id="A0A8J4YNU0"/>
<keyword evidence="1" id="KW-0489">Methyltransferase</keyword>